<feature type="transmembrane region" description="Helical" evidence="6">
    <location>
        <begin position="219"/>
        <end position="236"/>
    </location>
</feature>
<organism evidence="7 8">
    <name type="scientific">Fredinandcohnia quinoae</name>
    <dbReference type="NCBI Taxonomy" id="2918902"/>
    <lineage>
        <taxon>Bacteria</taxon>
        <taxon>Bacillati</taxon>
        <taxon>Bacillota</taxon>
        <taxon>Bacilli</taxon>
        <taxon>Bacillales</taxon>
        <taxon>Bacillaceae</taxon>
        <taxon>Fredinandcohnia</taxon>
    </lineage>
</organism>
<keyword evidence="8" id="KW-1185">Reference proteome</keyword>
<feature type="transmembrane region" description="Helical" evidence="6">
    <location>
        <begin position="268"/>
        <end position="291"/>
    </location>
</feature>
<feature type="transmembrane region" description="Helical" evidence="6">
    <location>
        <begin position="38"/>
        <end position="60"/>
    </location>
</feature>
<gene>
    <name evidence="7" type="ORF">MJG50_18885</name>
</gene>
<dbReference type="EMBL" id="JAKTTI010000040">
    <property type="protein sequence ID" value="MCH1627406.1"/>
    <property type="molecule type" value="Genomic_DNA"/>
</dbReference>
<keyword evidence="3 6" id="KW-0812">Transmembrane</keyword>
<evidence type="ECO:0000256" key="3">
    <source>
        <dbReference type="ARBA" id="ARBA00022692"/>
    </source>
</evidence>
<comment type="caution">
    <text evidence="7">The sequence shown here is derived from an EMBL/GenBank/DDBJ whole genome shotgun (WGS) entry which is preliminary data.</text>
</comment>
<dbReference type="GO" id="GO:0055085">
    <property type="term" value="P:transmembrane transport"/>
    <property type="evidence" value="ECO:0007669"/>
    <property type="project" value="TreeGrafter"/>
</dbReference>
<evidence type="ECO:0000256" key="4">
    <source>
        <dbReference type="ARBA" id="ARBA00022989"/>
    </source>
</evidence>
<feature type="transmembrane region" description="Helical" evidence="6">
    <location>
        <begin position="12"/>
        <end position="32"/>
    </location>
</feature>
<comment type="similarity">
    <text evidence="2">Belongs to the autoinducer-2 exporter (AI-2E) (TC 2.A.86) family.</text>
</comment>
<feature type="transmembrane region" description="Helical" evidence="6">
    <location>
        <begin position="311"/>
        <end position="342"/>
    </location>
</feature>
<evidence type="ECO:0000256" key="2">
    <source>
        <dbReference type="ARBA" id="ARBA00009773"/>
    </source>
</evidence>
<dbReference type="InterPro" id="IPR002549">
    <property type="entry name" value="AI-2E-like"/>
</dbReference>
<keyword evidence="4 6" id="KW-1133">Transmembrane helix</keyword>
<protein>
    <submittedName>
        <fullName evidence="7">AI-2E family transporter</fullName>
    </submittedName>
</protein>
<evidence type="ECO:0000256" key="6">
    <source>
        <dbReference type="SAM" id="Phobius"/>
    </source>
</evidence>
<accession>A0AAW5E3A9</accession>
<comment type="subcellular location">
    <subcellularLocation>
        <location evidence="1">Membrane</location>
        <topology evidence="1">Multi-pass membrane protein</topology>
    </subcellularLocation>
</comment>
<reference evidence="7" key="1">
    <citation type="submission" date="2022-02" db="EMBL/GenBank/DDBJ databases">
        <title>Fredinandcohnia quinoae sp. nov. isolated from Chenopodium quinoa seeds.</title>
        <authorList>
            <person name="Saati-Santamaria Z."/>
            <person name="Flores-Felix J.D."/>
            <person name="Igual J.M."/>
            <person name="Velazquez E."/>
            <person name="Garcia-Fraile P."/>
            <person name="Martinez-Molina E."/>
        </authorList>
    </citation>
    <scope>NUCLEOTIDE SEQUENCE</scope>
    <source>
        <strain evidence="7">SECRCQ15</strain>
    </source>
</reference>
<dbReference type="Proteomes" id="UP001431131">
    <property type="component" value="Unassembled WGS sequence"/>
</dbReference>
<sequence>MKDIKVKWIYRFLIMLLAFLSILVFMKLAPIWLPVVKILKTFLLPFIISIFITYLLLPIVERINNRGVPRTIAILLIYLIFFGGIGFGIYRGIPIVIHQLKDLADSFPQFVNTYRGWLHEVETRTANLPVGIHERIEDFFLSIEAYLDSILKSVVNLTGIINSILLLAIIPFIVFYMLKDYNQMIKVIWYITPRKIRKSGQLFLRDVDESLGNYIRGQLVVCLLVGGVTSLAFWVFGMKYPLLLGIIVGMTNIIPYFGPIIGAIPAAIIAATLSIKLLVIVVLIIFVLQFIEGNLLSPLIVGKSLRMHPIVIMAALLLGGEIGGIIGLIVAVPVVAILKVFIVHAKLHFMHN</sequence>
<dbReference type="AlphaFoldDB" id="A0AAW5E3A9"/>
<dbReference type="PANTHER" id="PTHR21716">
    <property type="entry name" value="TRANSMEMBRANE PROTEIN"/>
    <property type="match status" value="1"/>
</dbReference>
<dbReference type="GO" id="GO:0016020">
    <property type="term" value="C:membrane"/>
    <property type="evidence" value="ECO:0007669"/>
    <property type="project" value="UniProtKB-SubCell"/>
</dbReference>
<dbReference type="PANTHER" id="PTHR21716:SF15">
    <property type="entry name" value="TRANSPORT PROTEIN YRRI-RELATED"/>
    <property type="match status" value="1"/>
</dbReference>
<dbReference type="Pfam" id="PF01594">
    <property type="entry name" value="AI-2E_transport"/>
    <property type="match status" value="1"/>
</dbReference>
<evidence type="ECO:0000313" key="7">
    <source>
        <dbReference type="EMBL" id="MCH1627406.1"/>
    </source>
</evidence>
<name>A0AAW5E3A9_9BACI</name>
<proteinExistence type="inferred from homology"/>
<evidence type="ECO:0000256" key="1">
    <source>
        <dbReference type="ARBA" id="ARBA00004141"/>
    </source>
</evidence>
<dbReference type="RefSeq" id="WP_240257327.1">
    <property type="nucleotide sequence ID" value="NZ_JAKTTI010000040.1"/>
</dbReference>
<feature type="transmembrane region" description="Helical" evidence="6">
    <location>
        <begin position="157"/>
        <end position="178"/>
    </location>
</feature>
<feature type="transmembrane region" description="Helical" evidence="6">
    <location>
        <begin position="72"/>
        <end position="93"/>
    </location>
</feature>
<evidence type="ECO:0000313" key="8">
    <source>
        <dbReference type="Proteomes" id="UP001431131"/>
    </source>
</evidence>
<evidence type="ECO:0000256" key="5">
    <source>
        <dbReference type="ARBA" id="ARBA00023136"/>
    </source>
</evidence>
<keyword evidence="5 6" id="KW-0472">Membrane</keyword>
<feature type="transmembrane region" description="Helical" evidence="6">
    <location>
        <begin position="242"/>
        <end position="261"/>
    </location>
</feature>